<feature type="chain" id="PRO_5046768686" description="Peptidase S1 domain-containing protein" evidence="4">
    <location>
        <begin position="17"/>
        <end position="499"/>
    </location>
</feature>
<reference evidence="6" key="2">
    <citation type="submission" date="2025-05" db="UniProtKB">
        <authorList>
            <consortium name="EnsemblMetazoa"/>
        </authorList>
    </citation>
    <scope>IDENTIFICATION</scope>
</reference>
<accession>A0ABM5JDV5</accession>
<proteinExistence type="inferred from homology"/>
<feature type="domain" description="Peptidase S1" evidence="5">
    <location>
        <begin position="291"/>
        <end position="497"/>
    </location>
</feature>
<keyword evidence="3" id="KW-0645">Protease</keyword>
<keyword evidence="4" id="KW-0732">Signal</keyword>
<keyword evidence="1" id="KW-1015">Disulfide bond</keyword>
<name>A0ABM5JDV5_DRORH</name>
<dbReference type="SUPFAM" id="SSF50494">
    <property type="entry name" value="Trypsin-like serine proteases"/>
    <property type="match status" value="2"/>
</dbReference>
<keyword evidence="3" id="KW-0378">Hydrolase</keyword>
<feature type="signal peptide" evidence="4">
    <location>
        <begin position="1"/>
        <end position="16"/>
    </location>
</feature>
<dbReference type="SMART" id="SM00020">
    <property type="entry name" value="Tryp_SPc"/>
    <property type="match status" value="1"/>
</dbReference>
<dbReference type="PANTHER" id="PTHR24256">
    <property type="entry name" value="TRYPTASE-RELATED"/>
    <property type="match status" value="1"/>
</dbReference>
<dbReference type="Gene3D" id="2.40.10.10">
    <property type="entry name" value="Trypsin-like serine proteases"/>
    <property type="match status" value="2"/>
</dbReference>
<evidence type="ECO:0000256" key="2">
    <source>
        <dbReference type="ARBA" id="ARBA00024195"/>
    </source>
</evidence>
<evidence type="ECO:0000259" key="5">
    <source>
        <dbReference type="PROSITE" id="PS50240"/>
    </source>
</evidence>
<dbReference type="Pfam" id="PF00089">
    <property type="entry name" value="Trypsin"/>
    <property type="match status" value="2"/>
</dbReference>
<dbReference type="Proteomes" id="UP001652680">
    <property type="component" value="Unassembled WGS sequence"/>
</dbReference>
<evidence type="ECO:0000313" key="7">
    <source>
        <dbReference type="Proteomes" id="UP001652680"/>
    </source>
</evidence>
<dbReference type="PROSITE" id="PS00134">
    <property type="entry name" value="TRYPSIN_HIS"/>
    <property type="match status" value="1"/>
</dbReference>
<keyword evidence="7" id="KW-1185">Reference proteome</keyword>
<dbReference type="CDD" id="cd00190">
    <property type="entry name" value="Tryp_SPc"/>
    <property type="match status" value="1"/>
</dbReference>
<evidence type="ECO:0000313" key="6">
    <source>
        <dbReference type="EnsemblMetazoa" id="XP_044317000.1"/>
    </source>
</evidence>
<dbReference type="InterPro" id="IPR001314">
    <property type="entry name" value="Peptidase_S1A"/>
</dbReference>
<dbReference type="GeneID" id="108046090"/>
<reference evidence="7" key="1">
    <citation type="journal article" date="2021" name="Elife">
        <title>Highly contiguous assemblies of 101 drosophilid genomes.</title>
        <authorList>
            <person name="Kim B.Y."/>
            <person name="Wang J.R."/>
            <person name="Miller D.E."/>
            <person name="Barmina O."/>
            <person name="Delaney E."/>
            <person name="Thompson A."/>
            <person name="Comeault A.A."/>
            <person name="Peede D."/>
            <person name="D'Agostino E.R."/>
            <person name="Pelaez J."/>
            <person name="Aguilar J.M."/>
            <person name="Haji D."/>
            <person name="Matsunaga T."/>
            <person name="Armstrong E.E."/>
            <person name="Zych M."/>
            <person name="Ogawa Y."/>
            <person name="Stamenkovic-Radak M."/>
            <person name="Jelic M."/>
            <person name="Veselinovic M.S."/>
            <person name="Tanaskovic M."/>
            <person name="Eric P."/>
            <person name="Gao J.J."/>
            <person name="Katoh T.K."/>
            <person name="Toda M.J."/>
            <person name="Watabe H."/>
            <person name="Watada M."/>
            <person name="Davis J.S."/>
            <person name="Moyle L.C."/>
            <person name="Manoli G."/>
            <person name="Bertolini E."/>
            <person name="Kostal V."/>
            <person name="Hawley R.S."/>
            <person name="Takahashi A."/>
            <person name="Jones C.D."/>
            <person name="Price D.K."/>
            <person name="Whiteman N."/>
            <person name="Kopp A."/>
            <person name="Matute D.R."/>
            <person name="Petrov D.A."/>
        </authorList>
    </citation>
    <scope>NUCLEOTIDE SEQUENCE [LARGE SCALE GENOMIC DNA]</scope>
</reference>
<dbReference type="EnsemblMetazoa" id="XM_044461065.1">
    <property type="protein sequence ID" value="XP_044317000.1"/>
    <property type="gene ID" value="LOC108046090"/>
</dbReference>
<evidence type="ECO:0000256" key="3">
    <source>
        <dbReference type="RuleBase" id="RU363034"/>
    </source>
</evidence>
<sequence>MTSFVIFLGLFVLVFCHDEMRQLLDSNCDDYLEERVTSGTNARPGTTPWIAAISNGTHFFCAGTLVHPRFVLTAAHCIKNNQQFLVSLGMYDMTCPEEKCPEIKNYDVIKAIHHPHFNDFTNENDIAVLKLSVEVVYNEWIRSICIVTGDGLKTSSIVNFSAYGWGATENLYLSPILKTINLSHTPQSCLRFYEESQICAGAERGDTCHGDSGGPLVANITYRGFVFPTLIGVTSYGSKFCNASANYANVTVFRQWIKNTILANNYDQDQEPLLDENCSSTWDKHGSVHEPWKVLLYYYLPMGHGCLSSTQMPSGSLITNRFVLTTASSLPTNVKLILVRASGGVSFTVKSAHKHPQFTDFNTSYANDIALLELDRNVRYSQNLAPICFRPSLQMSENPPTSLTAITPSSKNDHCKFEYENFTVIDRVTIGLVIYENQICVKESSTVLHSGCVFGASESTSSGDKFFLHGIASFRKNGVVILTNITSYADWITETVNFK</sequence>
<dbReference type="InterPro" id="IPR009003">
    <property type="entry name" value="Peptidase_S1_PA"/>
</dbReference>
<dbReference type="InterPro" id="IPR018114">
    <property type="entry name" value="TRYPSIN_HIS"/>
</dbReference>
<evidence type="ECO:0000256" key="1">
    <source>
        <dbReference type="ARBA" id="ARBA00023157"/>
    </source>
</evidence>
<evidence type="ECO:0000256" key="4">
    <source>
        <dbReference type="SAM" id="SignalP"/>
    </source>
</evidence>
<protein>
    <recommendedName>
        <fullName evidence="5">Peptidase S1 domain-containing protein</fullName>
    </recommendedName>
</protein>
<comment type="similarity">
    <text evidence="2">Belongs to the peptidase S1 family. CLIP subfamily.</text>
</comment>
<dbReference type="InterPro" id="IPR043504">
    <property type="entry name" value="Peptidase_S1_PA_chymotrypsin"/>
</dbReference>
<dbReference type="PROSITE" id="PS50240">
    <property type="entry name" value="TRYPSIN_DOM"/>
    <property type="match status" value="2"/>
</dbReference>
<dbReference type="InterPro" id="IPR001254">
    <property type="entry name" value="Trypsin_dom"/>
</dbReference>
<dbReference type="PROSITE" id="PS00135">
    <property type="entry name" value="TRYPSIN_SER"/>
    <property type="match status" value="1"/>
</dbReference>
<dbReference type="InterPro" id="IPR051487">
    <property type="entry name" value="Ser/Thr_Proteases_Immune/Dev"/>
</dbReference>
<keyword evidence="3" id="KW-0720">Serine protease</keyword>
<dbReference type="RefSeq" id="XP_044317000.1">
    <property type="nucleotide sequence ID" value="XM_044461065.1"/>
</dbReference>
<dbReference type="PRINTS" id="PR00722">
    <property type="entry name" value="CHYMOTRYPSIN"/>
</dbReference>
<organism evidence="6 7">
    <name type="scientific">Drosophila rhopaloa</name>
    <name type="common">Fruit fly</name>
    <dbReference type="NCBI Taxonomy" id="1041015"/>
    <lineage>
        <taxon>Eukaryota</taxon>
        <taxon>Metazoa</taxon>
        <taxon>Ecdysozoa</taxon>
        <taxon>Arthropoda</taxon>
        <taxon>Hexapoda</taxon>
        <taxon>Insecta</taxon>
        <taxon>Pterygota</taxon>
        <taxon>Neoptera</taxon>
        <taxon>Endopterygota</taxon>
        <taxon>Diptera</taxon>
        <taxon>Brachycera</taxon>
        <taxon>Muscomorpha</taxon>
        <taxon>Ephydroidea</taxon>
        <taxon>Drosophilidae</taxon>
        <taxon>Drosophila</taxon>
        <taxon>Sophophora</taxon>
    </lineage>
</organism>
<feature type="domain" description="Peptidase S1" evidence="5">
    <location>
        <begin position="36"/>
        <end position="262"/>
    </location>
</feature>
<dbReference type="InterPro" id="IPR033116">
    <property type="entry name" value="TRYPSIN_SER"/>
</dbReference>